<reference evidence="11" key="5">
    <citation type="submission" date="2018-04" db="UniProtKB">
        <authorList>
            <consortium name="EnsemblFungi"/>
        </authorList>
    </citation>
    <scope>IDENTIFICATION</scope>
    <source>
        <strain evidence="11">R3-111a-1</strain>
    </source>
</reference>
<evidence type="ECO:0000256" key="4">
    <source>
        <dbReference type="ARBA" id="ARBA00023015"/>
    </source>
</evidence>
<dbReference type="GeneID" id="20352363"/>
<comment type="subcellular location">
    <subcellularLocation>
        <location evidence="1">Nucleus</location>
    </subcellularLocation>
</comment>
<keyword evidence="2" id="KW-0479">Metal-binding</keyword>
<dbReference type="GO" id="GO:0006351">
    <property type="term" value="P:DNA-templated transcription"/>
    <property type="evidence" value="ECO:0007669"/>
    <property type="project" value="InterPro"/>
</dbReference>
<dbReference type="Pfam" id="PF00172">
    <property type="entry name" value="Zn_clus"/>
    <property type="match status" value="1"/>
</dbReference>
<evidence type="ECO:0000256" key="3">
    <source>
        <dbReference type="ARBA" id="ARBA00022833"/>
    </source>
</evidence>
<dbReference type="InterPro" id="IPR001138">
    <property type="entry name" value="Zn2Cys6_DnaBD"/>
</dbReference>
<evidence type="ECO:0000259" key="9">
    <source>
        <dbReference type="PROSITE" id="PS50048"/>
    </source>
</evidence>
<feature type="compositionally biased region" description="Low complexity" evidence="8">
    <location>
        <begin position="538"/>
        <end position="552"/>
    </location>
</feature>
<dbReference type="InterPro" id="IPR036864">
    <property type="entry name" value="Zn2-C6_fun-type_DNA-bd_sf"/>
</dbReference>
<feature type="region of interest" description="Disordered" evidence="8">
    <location>
        <begin position="522"/>
        <end position="587"/>
    </location>
</feature>
<keyword evidence="4" id="KW-0805">Transcription regulation</keyword>
<reference evidence="10" key="2">
    <citation type="submission" date="2010-07" db="EMBL/GenBank/DDBJ databases">
        <authorList>
            <consortium name="The Broad Institute Genome Sequencing Platform"/>
            <consortium name="Broad Institute Genome Sequencing Center for Infectious Disease"/>
            <person name="Ma L.-J."/>
            <person name="Dead R."/>
            <person name="Young S."/>
            <person name="Zeng Q."/>
            <person name="Koehrsen M."/>
            <person name="Alvarado L."/>
            <person name="Berlin A."/>
            <person name="Chapman S.B."/>
            <person name="Chen Z."/>
            <person name="Freedman E."/>
            <person name="Gellesch M."/>
            <person name="Goldberg J."/>
            <person name="Griggs A."/>
            <person name="Gujja S."/>
            <person name="Heilman E.R."/>
            <person name="Heiman D."/>
            <person name="Hepburn T."/>
            <person name="Howarth C."/>
            <person name="Jen D."/>
            <person name="Larson L."/>
            <person name="Mehta T."/>
            <person name="Neiman D."/>
            <person name="Pearson M."/>
            <person name="Roberts A."/>
            <person name="Saif S."/>
            <person name="Shea T."/>
            <person name="Shenoy N."/>
            <person name="Sisk P."/>
            <person name="Stolte C."/>
            <person name="Sykes S."/>
            <person name="Walk T."/>
            <person name="White J."/>
            <person name="Yandava C."/>
            <person name="Haas B."/>
            <person name="Nusbaum C."/>
            <person name="Birren B."/>
        </authorList>
    </citation>
    <scope>NUCLEOTIDE SEQUENCE</scope>
    <source>
        <strain evidence="10">R3-111a-1</strain>
    </source>
</reference>
<organism evidence="10">
    <name type="scientific">Gaeumannomyces tritici (strain R3-111a-1)</name>
    <name type="common">Wheat and barley take-all root rot fungus</name>
    <name type="synonym">Gaeumannomyces graminis var. tritici</name>
    <dbReference type="NCBI Taxonomy" id="644352"/>
    <lineage>
        <taxon>Eukaryota</taxon>
        <taxon>Fungi</taxon>
        <taxon>Dikarya</taxon>
        <taxon>Ascomycota</taxon>
        <taxon>Pezizomycotina</taxon>
        <taxon>Sordariomycetes</taxon>
        <taxon>Sordariomycetidae</taxon>
        <taxon>Magnaporthales</taxon>
        <taxon>Magnaporthaceae</taxon>
        <taxon>Gaeumannomyces</taxon>
    </lineage>
</organism>
<dbReference type="eggNOG" id="ENOG502SHZK">
    <property type="taxonomic scope" value="Eukaryota"/>
</dbReference>
<feature type="compositionally biased region" description="Low complexity" evidence="8">
    <location>
        <begin position="711"/>
        <end position="720"/>
    </location>
</feature>
<dbReference type="HOGENOM" id="CLU_014662_0_0_1"/>
<dbReference type="GO" id="GO:0008270">
    <property type="term" value="F:zinc ion binding"/>
    <property type="evidence" value="ECO:0007669"/>
    <property type="project" value="InterPro"/>
</dbReference>
<evidence type="ECO:0000256" key="7">
    <source>
        <dbReference type="ARBA" id="ARBA00023242"/>
    </source>
</evidence>
<evidence type="ECO:0000256" key="1">
    <source>
        <dbReference type="ARBA" id="ARBA00004123"/>
    </source>
</evidence>
<dbReference type="EnsemblFungi" id="EJT70882">
    <property type="protein sequence ID" value="EJT70882"/>
    <property type="gene ID" value="GGTG_11905"/>
</dbReference>
<evidence type="ECO:0000256" key="2">
    <source>
        <dbReference type="ARBA" id="ARBA00022723"/>
    </source>
</evidence>
<proteinExistence type="predicted"/>
<dbReference type="SMART" id="SM00906">
    <property type="entry name" value="Fungal_trans"/>
    <property type="match status" value="1"/>
</dbReference>
<dbReference type="PROSITE" id="PS00463">
    <property type="entry name" value="ZN2_CY6_FUNGAL_1"/>
    <property type="match status" value="1"/>
</dbReference>
<accession>J3PEH4</accession>
<evidence type="ECO:0000313" key="10">
    <source>
        <dbReference type="EMBL" id="EJT70882.1"/>
    </source>
</evidence>
<keyword evidence="12" id="KW-1185">Reference proteome</keyword>
<dbReference type="GO" id="GO:0043565">
    <property type="term" value="F:sequence-specific DNA binding"/>
    <property type="evidence" value="ECO:0007669"/>
    <property type="project" value="TreeGrafter"/>
</dbReference>
<feature type="region of interest" description="Disordered" evidence="8">
    <location>
        <begin position="1"/>
        <end position="21"/>
    </location>
</feature>
<dbReference type="Gene3D" id="4.10.240.10">
    <property type="entry name" value="Zn(2)-C6 fungal-type DNA-binding domain"/>
    <property type="match status" value="1"/>
</dbReference>
<keyword evidence="3" id="KW-0862">Zinc</keyword>
<reference evidence="12" key="1">
    <citation type="submission" date="2010-07" db="EMBL/GenBank/DDBJ databases">
        <title>The genome sequence of Gaeumannomyces graminis var. tritici strain R3-111a-1.</title>
        <authorList>
            <consortium name="The Broad Institute Genome Sequencing Platform"/>
            <person name="Ma L.-J."/>
            <person name="Dead R."/>
            <person name="Young S."/>
            <person name="Zeng Q."/>
            <person name="Koehrsen M."/>
            <person name="Alvarado L."/>
            <person name="Berlin A."/>
            <person name="Chapman S.B."/>
            <person name="Chen Z."/>
            <person name="Freedman E."/>
            <person name="Gellesch M."/>
            <person name="Goldberg J."/>
            <person name="Griggs A."/>
            <person name="Gujja S."/>
            <person name="Heilman E.R."/>
            <person name="Heiman D."/>
            <person name="Hepburn T."/>
            <person name="Howarth C."/>
            <person name="Jen D."/>
            <person name="Larson L."/>
            <person name="Mehta T."/>
            <person name="Neiman D."/>
            <person name="Pearson M."/>
            <person name="Roberts A."/>
            <person name="Saif S."/>
            <person name="Shea T."/>
            <person name="Shenoy N."/>
            <person name="Sisk P."/>
            <person name="Stolte C."/>
            <person name="Sykes S."/>
            <person name="Walk T."/>
            <person name="White J."/>
            <person name="Yandava C."/>
            <person name="Haas B."/>
            <person name="Nusbaum C."/>
            <person name="Birren B."/>
        </authorList>
    </citation>
    <scope>NUCLEOTIDE SEQUENCE [LARGE SCALE GENOMIC DNA]</scope>
    <source>
        <strain evidence="12">R3-111a-1</strain>
    </source>
</reference>
<evidence type="ECO:0000313" key="12">
    <source>
        <dbReference type="Proteomes" id="UP000006039"/>
    </source>
</evidence>
<feature type="domain" description="Zn(2)-C6 fungal-type" evidence="9">
    <location>
        <begin position="29"/>
        <end position="58"/>
    </location>
</feature>
<dbReference type="SUPFAM" id="SSF57701">
    <property type="entry name" value="Zn2/Cys6 DNA-binding domain"/>
    <property type="match status" value="1"/>
</dbReference>
<evidence type="ECO:0000256" key="6">
    <source>
        <dbReference type="ARBA" id="ARBA00023163"/>
    </source>
</evidence>
<reference evidence="10" key="3">
    <citation type="submission" date="2010-09" db="EMBL/GenBank/DDBJ databases">
        <title>Annotation of Gaeumannomyces graminis var. tritici R3-111a-1.</title>
        <authorList>
            <consortium name="The Broad Institute Genome Sequencing Platform"/>
            <person name="Ma L.-J."/>
            <person name="Dead R."/>
            <person name="Young S.K."/>
            <person name="Zeng Q."/>
            <person name="Gargeya S."/>
            <person name="Fitzgerald M."/>
            <person name="Haas B."/>
            <person name="Abouelleil A."/>
            <person name="Alvarado L."/>
            <person name="Arachchi H.M."/>
            <person name="Berlin A."/>
            <person name="Brown A."/>
            <person name="Chapman S.B."/>
            <person name="Chen Z."/>
            <person name="Dunbar C."/>
            <person name="Freedman E."/>
            <person name="Gearin G."/>
            <person name="Gellesch M."/>
            <person name="Goldberg J."/>
            <person name="Griggs A."/>
            <person name="Gujja S."/>
            <person name="Heiman D."/>
            <person name="Howarth C."/>
            <person name="Larson L."/>
            <person name="Lui A."/>
            <person name="MacDonald P.J.P."/>
            <person name="Mehta T."/>
            <person name="Montmayeur A."/>
            <person name="Murphy C."/>
            <person name="Neiman D."/>
            <person name="Pearson M."/>
            <person name="Priest M."/>
            <person name="Roberts A."/>
            <person name="Saif S."/>
            <person name="Shea T."/>
            <person name="Shenoy N."/>
            <person name="Sisk P."/>
            <person name="Stolte C."/>
            <person name="Sykes S."/>
            <person name="Yandava C."/>
            <person name="Wortman J."/>
            <person name="Nusbaum C."/>
            <person name="Birren B."/>
        </authorList>
    </citation>
    <scope>NUCLEOTIDE SEQUENCE</scope>
    <source>
        <strain evidence="10">R3-111a-1</strain>
    </source>
</reference>
<evidence type="ECO:0000256" key="5">
    <source>
        <dbReference type="ARBA" id="ARBA00023125"/>
    </source>
</evidence>
<gene>
    <name evidence="11" type="primary">20352363</name>
    <name evidence="10" type="ORF">GGTG_11905</name>
</gene>
<evidence type="ECO:0000256" key="8">
    <source>
        <dbReference type="SAM" id="MobiDB-lite"/>
    </source>
</evidence>
<dbReference type="RefSeq" id="XP_009228060.1">
    <property type="nucleotide sequence ID" value="XM_009229796.1"/>
</dbReference>
<feature type="compositionally biased region" description="Low complexity" evidence="8">
    <location>
        <begin position="110"/>
        <end position="119"/>
    </location>
</feature>
<dbReference type="EMBL" id="GL385401">
    <property type="protein sequence ID" value="EJT70882.1"/>
    <property type="molecule type" value="Genomic_DNA"/>
</dbReference>
<keyword evidence="7" id="KW-0539">Nucleus</keyword>
<dbReference type="InterPro" id="IPR007219">
    <property type="entry name" value="XnlR_reg_dom"/>
</dbReference>
<feature type="compositionally biased region" description="Basic residues" evidence="8">
    <location>
        <begin position="99"/>
        <end position="109"/>
    </location>
</feature>
<feature type="compositionally biased region" description="Acidic residues" evidence="8">
    <location>
        <begin position="381"/>
        <end position="392"/>
    </location>
</feature>
<dbReference type="PROSITE" id="PS50048">
    <property type="entry name" value="ZN2_CY6_FUNGAL_2"/>
    <property type="match status" value="1"/>
</dbReference>
<feature type="region of interest" description="Disordered" evidence="8">
    <location>
        <begin position="377"/>
        <end position="398"/>
    </location>
</feature>
<feature type="region of interest" description="Disordered" evidence="8">
    <location>
        <begin position="168"/>
        <end position="205"/>
    </location>
</feature>
<keyword evidence="5" id="KW-0238">DNA-binding</keyword>
<dbReference type="STRING" id="644352.J3PEH4"/>
<dbReference type="PANTHER" id="PTHR47782">
    <property type="entry name" value="ZN(II)2CYS6 TRANSCRIPTION FACTOR (EUROFUNG)-RELATED"/>
    <property type="match status" value="1"/>
</dbReference>
<feature type="region of interest" description="Disordered" evidence="8">
    <location>
        <begin position="95"/>
        <end position="140"/>
    </location>
</feature>
<dbReference type="VEuPathDB" id="FungiDB:GGTG_11905"/>
<dbReference type="PANTHER" id="PTHR47782:SF14">
    <property type="entry name" value="ZN(II)2CYS6 TRANSCRIPTION FACTOR (EUROFUNG)"/>
    <property type="match status" value="1"/>
</dbReference>
<protein>
    <recommendedName>
        <fullName evidence="9">Zn(2)-C6 fungal-type domain-containing protein</fullName>
    </recommendedName>
</protein>
<feature type="region of interest" description="Disordered" evidence="8">
    <location>
        <begin position="683"/>
        <end position="731"/>
    </location>
</feature>
<dbReference type="InterPro" id="IPR052202">
    <property type="entry name" value="Yeast_MetPath_Reg"/>
</dbReference>
<dbReference type="OrthoDB" id="189997at2759"/>
<dbReference type="CDD" id="cd12148">
    <property type="entry name" value="fungal_TF_MHR"/>
    <property type="match status" value="1"/>
</dbReference>
<dbReference type="GO" id="GO:0045944">
    <property type="term" value="P:positive regulation of transcription by RNA polymerase II"/>
    <property type="evidence" value="ECO:0007669"/>
    <property type="project" value="TreeGrafter"/>
</dbReference>
<reference evidence="11" key="4">
    <citation type="journal article" date="2015" name="G3 (Bethesda)">
        <title>Genome sequences of three phytopathogenic species of the Magnaporthaceae family of fungi.</title>
        <authorList>
            <person name="Okagaki L.H."/>
            <person name="Nunes C.C."/>
            <person name="Sailsbery J."/>
            <person name="Clay B."/>
            <person name="Brown D."/>
            <person name="John T."/>
            <person name="Oh Y."/>
            <person name="Young N."/>
            <person name="Fitzgerald M."/>
            <person name="Haas B.J."/>
            <person name="Zeng Q."/>
            <person name="Young S."/>
            <person name="Adiconis X."/>
            <person name="Fan L."/>
            <person name="Levin J.Z."/>
            <person name="Mitchell T.K."/>
            <person name="Okubara P.A."/>
            <person name="Farman M.L."/>
            <person name="Kohn L.M."/>
            <person name="Birren B."/>
            <person name="Ma L.-J."/>
            <person name="Dean R.A."/>
        </authorList>
    </citation>
    <scope>NUCLEOTIDE SEQUENCE</scope>
    <source>
        <strain evidence="11">R3-111a-1</strain>
    </source>
</reference>
<dbReference type="GO" id="GO:0005634">
    <property type="term" value="C:nucleus"/>
    <property type="evidence" value="ECO:0007669"/>
    <property type="project" value="UniProtKB-SubCell"/>
</dbReference>
<dbReference type="AlphaFoldDB" id="J3PEH4"/>
<feature type="region of interest" description="Disordered" evidence="8">
    <location>
        <begin position="797"/>
        <end position="840"/>
    </location>
</feature>
<name>J3PEH4_GAET3</name>
<dbReference type="Proteomes" id="UP000006039">
    <property type="component" value="Unassembled WGS sequence"/>
</dbReference>
<evidence type="ECO:0000313" key="11">
    <source>
        <dbReference type="EnsemblFungi" id="EJT70882"/>
    </source>
</evidence>
<sequence length="840" mass="90576">MSPSGSAFLYEPMLTPPEEPLPKRHKTLACLRCRRRKQKCDEQRPCTNCARSQETCREVIPRLAVVNSVLPTSQMQPLSSRVDLCALEERVARLEKSQRHGRRHWHHRSGSGSTSTSSSHGEDDMAGRRTGGPHHAQSFSPDAVISIHGTPAAVAGLGFNHWAESPGVNGRSYNHHHHQQPQQQQHMEAYSSPPPSNNSSGLPTNSAPAIGLLATFARCDNSTTQGAAAPGIPPPTPIDRATGRVLFDAYRARVHSRFAFLRLDTLQDLALSSSSSQQQQAPWVGFFTHMIYSIGLLLLDNNNNSNHHHHHHHHQHQHHYRLAVTRHLGAVFAHPDRVLHAQAHLLLAMHALRSPSTERLASVAGAAARYCVTAGLHLEPSEEDEEEEEEEEEKRRDPAIRAQVRRRVFWSAYALDRAVGAALDLPPAVPDAHVTAELYAAVEDDELGAGQRWAAAAAAAEKRQGEEEGDRCRRRCGSCGACGSRARLDSCVGGGGGEAAAPAWLLSARDATLAMLLGLAPPPPTTDISRKADDNNETPATADSSADDTTTPTPDPTSPTEPKTSAPPPPAAPTATPPPPPSPHPDRVALNACSRFCTDHRRRCSRAGGDGGDDDWLALIVQFKCGVALLHASTTNTNTTNTTTSSSPAPAIRACAAALASQAERWPQARCLRDVFAALSGIPLSGSGPTTTTTTRKRKRVKLEPSPPLAADPATAAAAANQGSSISGTGSSDAREFVRAQLPAVAAVVVHRPTLRMVRELAGRGQQVPARLLEEEEEEEEEGDDAVEMYDALTPAAFFLPEPPTTTPARRDSRYDYLDFGEPDDARPWFDDGDPFRVSA</sequence>
<dbReference type="CDD" id="cd00067">
    <property type="entry name" value="GAL4"/>
    <property type="match status" value="1"/>
</dbReference>
<dbReference type="GO" id="GO:0000981">
    <property type="term" value="F:DNA-binding transcription factor activity, RNA polymerase II-specific"/>
    <property type="evidence" value="ECO:0007669"/>
    <property type="project" value="InterPro"/>
</dbReference>
<feature type="compositionally biased region" description="Pro residues" evidence="8">
    <location>
        <begin position="553"/>
        <end position="583"/>
    </location>
</feature>
<dbReference type="Pfam" id="PF04082">
    <property type="entry name" value="Fungal_trans"/>
    <property type="match status" value="1"/>
</dbReference>
<feature type="compositionally biased region" description="Polar residues" evidence="8">
    <location>
        <begin position="721"/>
        <end position="731"/>
    </location>
</feature>
<keyword evidence="6" id="KW-0804">Transcription</keyword>
<dbReference type="SMART" id="SM00066">
    <property type="entry name" value="GAL4"/>
    <property type="match status" value="1"/>
</dbReference>